<evidence type="ECO:0000256" key="2">
    <source>
        <dbReference type="SAM" id="MobiDB-lite"/>
    </source>
</evidence>
<sequence length="1571" mass="174949">MSARTNGKDLSESPSSPSLTPTSPDDDDERSDEQSGDYSTRMKELFDDDDEHQHPNGHHDDDDSDDEEGFVYTGTDADASAGYKDRLRDVLGADLEDEDDADAHEAHEVERSLMVEDREEQNSDDDEPLATAKSNLQSHEVLSQDAMSTSEFDSPRPRYSGLVDESSGLARPFLHPTVSRLRSFTPQASPVPSATSQSNIFPGTSSPSHFSSMSRMSSISNLRSGTSDSVDGKSSKQPKSEVFQWTELRNISHHVYSSYSTKPSSVLGAASGSPTVLAANGLICIGTDDGKIIVYDFKQTLKCVCMNAAEKNVGAVTALALSHDHTFVASGHSTGFIQLYDLKSPHNPARVVPPTTLNVVASGRKEGHIVGSRIVSIGFIAARHTALVSADENGLSFYHSLGKVLFVEAPDILRILGKYPLDGPMLPNKSKPSSPSPSLPKKRTRYTVLAMMPLPLATTSHTTDTYNIIALLTPSKLVVVGLKPTPRTWFKCPRKNEENEEPNSQSKWRGTLCWFPSKDPTSNPQDSPTPVNGKTSPAASHPLLAYSWGRILRVIRVTETKVKQTVRNSRTGKTSGIEVGTIGFEDVTKWSFEEDVLATQWLNVNQVVVLTASTLQAYDIALSRVIESVQYDGLSLVSPSLKLTVSGTSYSKSVGDVAHSMRTYKGKIFFLGRQVVQVGTLLTWADKILALVQEGDFLGAIELTRSYYIGTSTGNTNGLPDDPEQRKEVIGKKMRELMTASARYAFSEDRMTDGTHVTPDGRGVDRTSLFEDLVTTCCRACIALDDYEFLFEDLFQNYEDCGITRIFLTQLETFVLDNEIRYVPPRITQRLIAMHDEDQRPDHVERVIWHIDAECLDINQAISLCQTHRLYDALIYVYTRALKDYVAPVVELLGLIRRIYQHRRRRLDFANNEAGSDAELEPLILNAYKIYPYLANVLQGLTYPSEEPLPEEEAFQAKKDVYAFLFFGRSSIWPPGEGGKLVLTADEEGGAEPTFPYVRQLLRFDPESFLHSLDLAFEDAYFNDGHPEVTRLVIVRVLLEILTSGQVSPGVATFINIFIARNVPKYPQSLEHVAPSSLHSILVGLAEDPDVGTREDRQLAAEYLLSTYNPHDSERMVELFKAAGFYRILRSWYRHDEKWLPLLSTYLEDRGLNSHDVFSSIDEILTSSKSPTELISFIEESIPRLLESNVENTASLLDKYAPESHKRAVELLDESAEEKRLSYLRQLLGPPEGHDEYEHPIHTPHPSKKVEESLCELYVSLECKFSPSDVIRVLRHLPPELPNWEGVVATCEKGEVFDAAMWALNSRGRALDALSKAEAFDKILTVRLVDAFSNEDIIIPVESVVAKLETVGRTGISICLENSQSAASAEVPLEDIWFRLLSSQISCVQTVSSCCSSEVLSAQSGTLLLDEHLQSQWNSLFSLRSLIQETFSALVSVSSTHAVSFPRLFSRLVNSATQSNTITRTHYNEFRSILTSMLECYRSDWDMLTITKHLLDRDVFDTMAEVTKQQVRGWAPSRQDCMYCRKPIFAGAVKTPSLPSEEQTERVQFIVSRTGSIFHTSCQPPQDSQGP</sequence>
<feature type="compositionally biased region" description="Basic and acidic residues" evidence="2">
    <location>
        <begin position="103"/>
        <end position="116"/>
    </location>
</feature>
<evidence type="ECO:0000313" key="6">
    <source>
        <dbReference type="Proteomes" id="UP001465976"/>
    </source>
</evidence>
<feature type="region of interest" description="Disordered" evidence="2">
    <location>
        <begin position="492"/>
        <end position="538"/>
    </location>
</feature>
<comment type="caution">
    <text evidence="5">The sequence shown here is derived from an EMBL/GenBank/DDBJ whole genome shotgun (WGS) entry which is preliminary data.</text>
</comment>
<feature type="compositionally biased region" description="Polar residues" evidence="2">
    <location>
        <begin position="519"/>
        <end position="538"/>
    </location>
</feature>
<feature type="compositionally biased region" description="Low complexity" evidence="2">
    <location>
        <begin position="12"/>
        <end position="23"/>
    </location>
</feature>
<evidence type="ECO:0008006" key="7">
    <source>
        <dbReference type="Google" id="ProtNLM"/>
    </source>
</evidence>
<dbReference type="Proteomes" id="UP001465976">
    <property type="component" value="Unassembled WGS sequence"/>
</dbReference>
<dbReference type="PANTHER" id="PTHR12616:SF8">
    <property type="entry name" value="VACUOLAR PROTEIN SORTING-ASSOCIATED PROTEIN 8 HOMOLOG"/>
    <property type="match status" value="1"/>
</dbReference>
<name>A0ABR3FHW5_9AGAR</name>
<accession>A0ABR3FHW5</accession>
<dbReference type="Gene3D" id="2.130.10.10">
    <property type="entry name" value="YVTN repeat-like/Quinoprotein amine dehydrogenase"/>
    <property type="match status" value="1"/>
</dbReference>
<dbReference type="SMART" id="SM00320">
    <property type="entry name" value="WD40"/>
    <property type="match status" value="2"/>
</dbReference>
<dbReference type="PANTHER" id="PTHR12616">
    <property type="entry name" value="VACUOLAR PROTEIN SORTING VPS41"/>
    <property type="match status" value="1"/>
</dbReference>
<comment type="similarity">
    <text evidence="1">Belongs to the VPS8 family.</text>
</comment>
<feature type="region of interest" description="Disordered" evidence="2">
    <location>
        <begin position="1"/>
        <end position="169"/>
    </location>
</feature>
<dbReference type="InterPro" id="IPR001680">
    <property type="entry name" value="WD40_rpt"/>
</dbReference>
<reference evidence="5 6" key="1">
    <citation type="submission" date="2024-02" db="EMBL/GenBank/DDBJ databases">
        <title>A draft genome for the cacao thread blight pathogen Marasmius crinis-equi.</title>
        <authorList>
            <person name="Cohen S.P."/>
            <person name="Baruah I.K."/>
            <person name="Amoako-Attah I."/>
            <person name="Bukari Y."/>
            <person name="Meinhardt L.W."/>
            <person name="Bailey B.A."/>
        </authorList>
    </citation>
    <scope>NUCLEOTIDE SEQUENCE [LARGE SCALE GENOMIC DNA]</scope>
    <source>
        <strain evidence="5 6">GH-76</strain>
    </source>
</reference>
<dbReference type="InterPro" id="IPR015943">
    <property type="entry name" value="WD40/YVTN_repeat-like_dom_sf"/>
</dbReference>
<organism evidence="5 6">
    <name type="scientific">Marasmius crinis-equi</name>
    <dbReference type="NCBI Taxonomy" id="585013"/>
    <lineage>
        <taxon>Eukaryota</taxon>
        <taxon>Fungi</taxon>
        <taxon>Dikarya</taxon>
        <taxon>Basidiomycota</taxon>
        <taxon>Agaricomycotina</taxon>
        <taxon>Agaricomycetes</taxon>
        <taxon>Agaricomycetidae</taxon>
        <taxon>Agaricales</taxon>
        <taxon>Marasmiineae</taxon>
        <taxon>Marasmiaceae</taxon>
        <taxon>Marasmius</taxon>
    </lineage>
</organism>
<feature type="compositionally biased region" description="Polar residues" evidence="2">
    <location>
        <begin position="132"/>
        <end position="152"/>
    </location>
</feature>
<dbReference type="EMBL" id="JBAHYK010000348">
    <property type="protein sequence ID" value="KAL0574961.1"/>
    <property type="molecule type" value="Genomic_DNA"/>
</dbReference>
<evidence type="ECO:0000256" key="1">
    <source>
        <dbReference type="ARBA" id="ARBA00009422"/>
    </source>
</evidence>
<feature type="compositionally biased region" description="Polar residues" evidence="2">
    <location>
        <begin position="184"/>
        <end position="204"/>
    </location>
</feature>
<evidence type="ECO:0000259" key="4">
    <source>
        <dbReference type="Pfam" id="PF25066"/>
    </source>
</evidence>
<dbReference type="Pfam" id="PF23410">
    <property type="entry name" value="Beta-prop_VPS8"/>
    <property type="match status" value="1"/>
</dbReference>
<evidence type="ECO:0000313" key="5">
    <source>
        <dbReference type="EMBL" id="KAL0574961.1"/>
    </source>
</evidence>
<feature type="compositionally biased region" description="Basic and acidic residues" evidence="2">
    <location>
        <begin position="40"/>
        <end position="61"/>
    </location>
</feature>
<dbReference type="InterPro" id="IPR025941">
    <property type="entry name" value="Vps8_central_dom"/>
</dbReference>
<proteinExistence type="inferred from homology"/>
<dbReference type="SUPFAM" id="SSF50978">
    <property type="entry name" value="WD40 repeat-like"/>
    <property type="match status" value="1"/>
</dbReference>
<dbReference type="Pfam" id="PF12816">
    <property type="entry name" value="TPR_Vps8"/>
    <property type="match status" value="1"/>
</dbReference>
<feature type="domain" description="VPS8-like TPR-like repeats" evidence="4">
    <location>
        <begin position="1341"/>
        <end position="1509"/>
    </location>
</feature>
<feature type="region of interest" description="Disordered" evidence="2">
    <location>
        <begin position="184"/>
        <end position="239"/>
    </location>
</feature>
<protein>
    <recommendedName>
        <fullName evidence="7">Vacuolar protein sorting-associated protein 8 central domain-containing protein</fullName>
    </recommendedName>
</protein>
<dbReference type="InterPro" id="IPR059070">
    <property type="entry name" value="TPR_VPS8_2"/>
</dbReference>
<evidence type="ECO:0000259" key="3">
    <source>
        <dbReference type="Pfam" id="PF12816"/>
    </source>
</evidence>
<keyword evidence="6" id="KW-1185">Reference proteome</keyword>
<feature type="domain" description="Vacuolar protein sorting-associated protein 8 central" evidence="3">
    <location>
        <begin position="806"/>
        <end position="1017"/>
    </location>
</feature>
<dbReference type="Pfam" id="PF25066">
    <property type="entry name" value="TPR_VPS8_2"/>
    <property type="match status" value="1"/>
</dbReference>
<gene>
    <name evidence="5" type="ORF">V5O48_007006</name>
</gene>
<feature type="compositionally biased region" description="Acidic residues" evidence="2">
    <location>
        <begin position="24"/>
        <end position="35"/>
    </location>
</feature>
<feature type="compositionally biased region" description="Acidic residues" evidence="2">
    <location>
        <begin position="117"/>
        <end position="128"/>
    </location>
</feature>
<dbReference type="InterPro" id="IPR045111">
    <property type="entry name" value="Vps41/Vps8"/>
</dbReference>
<feature type="compositionally biased region" description="Basic and acidic residues" evidence="2">
    <location>
        <begin position="1"/>
        <end position="11"/>
    </location>
</feature>
<dbReference type="InterPro" id="IPR036322">
    <property type="entry name" value="WD40_repeat_dom_sf"/>
</dbReference>
<feature type="compositionally biased region" description="Low complexity" evidence="2">
    <location>
        <begin position="205"/>
        <end position="224"/>
    </location>
</feature>